<dbReference type="Gene3D" id="3.40.50.1820">
    <property type="entry name" value="alpha/beta hydrolase"/>
    <property type="match status" value="1"/>
</dbReference>
<dbReference type="InterPro" id="IPR013736">
    <property type="entry name" value="Xaa-Pro_dipept_C"/>
</dbReference>
<reference evidence="4" key="1">
    <citation type="submission" date="2020-10" db="EMBL/GenBank/DDBJ databases">
        <title>High-Quality Genome Resource of Clonostachys rosea strain S41 by Oxford Nanopore Long-Read Sequencing.</title>
        <authorList>
            <person name="Wang H."/>
        </authorList>
    </citation>
    <scope>NUCLEOTIDE SEQUENCE</scope>
    <source>
        <strain evidence="4">S41</strain>
    </source>
</reference>
<organism evidence="4 5">
    <name type="scientific">Bionectria ochroleuca</name>
    <name type="common">Gliocladium roseum</name>
    <dbReference type="NCBI Taxonomy" id="29856"/>
    <lineage>
        <taxon>Eukaryota</taxon>
        <taxon>Fungi</taxon>
        <taxon>Dikarya</taxon>
        <taxon>Ascomycota</taxon>
        <taxon>Pezizomycotina</taxon>
        <taxon>Sordariomycetes</taxon>
        <taxon>Hypocreomycetidae</taxon>
        <taxon>Hypocreales</taxon>
        <taxon>Bionectriaceae</taxon>
        <taxon>Clonostachys</taxon>
    </lineage>
</organism>
<comment type="similarity">
    <text evidence="1">Belongs to the tpcK family.</text>
</comment>
<dbReference type="SUPFAM" id="SSF49785">
    <property type="entry name" value="Galactose-binding domain-like"/>
    <property type="match status" value="1"/>
</dbReference>
<dbReference type="PANTHER" id="PTHR43056:SF10">
    <property type="entry name" value="COCE_NOND FAMILY, PUTATIVE (AFU_ORTHOLOGUE AFUA_7G00600)-RELATED"/>
    <property type="match status" value="1"/>
</dbReference>
<evidence type="ECO:0000256" key="2">
    <source>
        <dbReference type="ARBA" id="ARBA00022801"/>
    </source>
</evidence>
<dbReference type="SMART" id="SM00939">
    <property type="entry name" value="PepX_C"/>
    <property type="match status" value="1"/>
</dbReference>
<dbReference type="Gene3D" id="1.10.3020.20">
    <property type="match status" value="1"/>
</dbReference>
<dbReference type="InterPro" id="IPR000383">
    <property type="entry name" value="Xaa-Pro-like_dom"/>
</dbReference>
<sequence length="727" mass="81639">MATKYERVSSDVEGYTRVKNEFIAMRDGIRLCADLFLPFSASRDGKKVPVLCSMGPYGKDIHASKFGLPKTPIYANMYKHIKPLGPDSCFELCEPLIWCKEYGYALLRVDTRGIGGSEGKLDAFGLERSLEIKADAEGQDLYDVVEWAAAQKWSSGKVAFSGISYYGMVGYWAAMQRPPHLTCVMSYESACSIYQAARRGGVYSNNFQSHWYHNIVVPYQRGSRDGSLSEEELAANRVDYPHLLATTEYPNQGSFDLLENIRSLSDITVPIYLAGNWTDPELHLPGNIRAFNGVSSEYKWLEMHSGNHLGAFYEPEHIAMQKKFLDHFLFDEKENGMLDVPRIRLLQHHGIESFYRENEISFPPPTQKTELSLNYPTGEAQPITYQGFHENISFVLDSAFINSFEVLGSPYLELTLKTEAEDLDLFVYLRAIENGKPVVLTGNHGEPMDSFARGYFRLSHREEAAKDFDNERVIKQPPCPGSEVTRGRIYKVIVPIYPAAKYFQIHLEDAAYHPTDPDHSANASPPWAFSDDITELYFKSADHLSRVFQSSWVREEVGPDAANFSDFGASLPVTVQEMAVPLNGNAPSVNDVSLSGSLVAMYFIAKATDDIEANDLVSGFAGILQRFDPSQVRALVANVPVDLPFDPNSYFGSHSGRPRFDLVLAIHLHDKAGVSILRTAQKDFEETYVSYINIGSSWIAFGQRALLFDQDKDIKFDPGRQPYLYGN</sequence>
<name>A0A8H7NH87_BIOOC</name>
<dbReference type="NCBIfam" id="TIGR00976">
    <property type="entry name" value="CocE_NonD"/>
    <property type="match status" value="1"/>
</dbReference>
<dbReference type="GO" id="GO:0008239">
    <property type="term" value="F:dipeptidyl-peptidase activity"/>
    <property type="evidence" value="ECO:0007669"/>
    <property type="project" value="InterPro"/>
</dbReference>
<dbReference type="PANTHER" id="PTHR43056">
    <property type="entry name" value="PEPTIDASE S9 PROLYL OLIGOPEPTIDASE"/>
    <property type="match status" value="1"/>
</dbReference>
<evidence type="ECO:0000256" key="1">
    <source>
        <dbReference type="ARBA" id="ARBA00005986"/>
    </source>
</evidence>
<evidence type="ECO:0000259" key="3">
    <source>
        <dbReference type="SMART" id="SM00939"/>
    </source>
</evidence>
<accession>A0A8H7NH87</accession>
<feature type="domain" description="Xaa-Pro dipeptidyl-peptidase C-terminal" evidence="3">
    <location>
        <begin position="322"/>
        <end position="524"/>
    </location>
</feature>
<dbReference type="Proteomes" id="UP000616885">
    <property type="component" value="Unassembled WGS sequence"/>
</dbReference>
<dbReference type="InterPro" id="IPR029058">
    <property type="entry name" value="AB_hydrolase_fold"/>
</dbReference>
<dbReference type="InterPro" id="IPR009799">
    <property type="entry name" value="EthD_dom"/>
</dbReference>
<keyword evidence="2" id="KW-0378">Hydrolase</keyword>
<dbReference type="AlphaFoldDB" id="A0A8H7NH87"/>
<dbReference type="GO" id="GO:0016491">
    <property type="term" value="F:oxidoreductase activity"/>
    <property type="evidence" value="ECO:0007669"/>
    <property type="project" value="InterPro"/>
</dbReference>
<gene>
    <name evidence="4" type="ORF">IM811_011330</name>
</gene>
<evidence type="ECO:0000313" key="5">
    <source>
        <dbReference type="Proteomes" id="UP000616885"/>
    </source>
</evidence>
<dbReference type="Pfam" id="PF02129">
    <property type="entry name" value="Peptidase_S15"/>
    <property type="match status" value="1"/>
</dbReference>
<proteinExistence type="inferred from homology"/>
<dbReference type="InterPro" id="IPR008979">
    <property type="entry name" value="Galactose-bd-like_sf"/>
</dbReference>
<dbReference type="Gene3D" id="2.60.120.260">
    <property type="entry name" value="Galactose-binding domain-like"/>
    <property type="match status" value="1"/>
</dbReference>
<dbReference type="SUPFAM" id="SSF53474">
    <property type="entry name" value="alpha/beta-Hydrolases"/>
    <property type="match status" value="1"/>
</dbReference>
<dbReference type="EMBL" id="JADCTT010000003">
    <property type="protein sequence ID" value="KAF9755889.1"/>
    <property type="molecule type" value="Genomic_DNA"/>
</dbReference>
<dbReference type="InterPro" id="IPR050585">
    <property type="entry name" value="Xaa-Pro_dipeptidyl-ppase/CocE"/>
</dbReference>
<comment type="caution">
    <text evidence="4">The sequence shown here is derived from an EMBL/GenBank/DDBJ whole genome shotgun (WGS) entry which is preliminary data.</text>
</comment>
<dbReference type="InterPro" id="IPR005674">
    <property type="entry name" value="CocE/Ser_esterase"/>
</dbReference>
<evidence type="ECO:0000313" key="4">
    <source>
        <dbReference type="EMBL" id="KAF9755889.1"/>
    </source>
</evidence>
<dbReference type="Pfam" id="PF07110">
    <property type="entry name" value="EthD"/>
    <property type="match status" value="1"/>
</dbReference>
<protein>
    <recommendedName>
        <fullName evidence="3">Xaa-Pro dipeptidyl-peptidase C-terminal domain-containing protein</fullName>
    </recommendedName>
</protein>